<dbReference type="InterPro" id="IPR004045">
    <property type="entry name" value="Glutathione_S-Trfase_N"/>
</dbReference>
<accession>A0ABR4GUM8</accession>
<organism evidence="2 3">
    <name type="scientific">Aspergillus granulosus</name>
    <dbReference type="NCBI Taxonomy" id="176169"/>
    <lineage>
        <taxon>Eukaryota</taxon>
        <taxon>Fungi</taxon>
        <taxon>Dikarya</taxon>
        <taxon>Ascomycota</taxon>
        <taxon>Pezizomycotina</taxon>
        <taxon>Eurotiomycetes</taxon>
        <taxon>Eurotiomycetidae</taxon>
        <taxon>Eurotiales</taxon>
        <taxon>Aspergillaceae</taxon>
        <taxon>Aspergillus</taxon>
        <taxon>Aspergillus subgen. Nidulantes</taxon>
    </lineage>
</organism>
<dbReference type="InterPro" id="IPR036249">
    <property type="entry name" value="Thioredoxin-like_sf"/>
</dbReference>
<dbReference type="Gene3D" id="3.40.30.10">
    <property type="entry name" value="Glutaredoxin"/>
    <property type="match status" value="1"/>
</dbReference>
<dbReference type="SUPFAM" id="SSF47616">
    <property type="entry name" value="GST C-terminal domain-like"/>
    <property type="match status" value="1"/>
</dbReference>
<dbReference type="InterPro" id="IPR050983">
    <property type="entry name" value="GST_Omega/HSP26"/>
</dbReference>
<dbReference type="CDD" id="cd00570">
    <property type="entry name" value="GST_N_family"/>
    <property type="match status" value="1"/>
</dbReference>
<reference evidence="2 3" key="1">
    <citation type="submission" date="2024-07" db="EMBL/GenBank/DDBJ databases">
        <title>Section-level genome sequencing and comparative genomics of Aspergillus sections Usti and Cavernicolus.</title>
        <authorList>
            <consortium name="Lawrence Berkeley National Laboratory"/>
            <person name="Nybo J.L."/>
            <person name="Vesth T.C."/>
            <person name="Theobald S."/>
            <person name="Frisvad J.C."/>
            <person name="Larsen T.O."/>
            <person name="Kjaerboelling I."/>
            <person name="Rothschild-Mancinelli K."/>
            <person name="Lyhne E.K."/>
            <person name="Kogle M.E."/>
            <person name="Barry K."/>
            <person name="Clum A."/>
            <person name="Na H."/>
            <person name="Ledsgaard L."/>
            <person name="Lin J."/>
            <person name="Lipzen A."/>
            <person name="Kuo A."/>
            <person name="Riley R."/>
            <person name="Mondo S."/>
            <person name="Labutti K."/>
            <person name="Haridas S."/>
            <person name="Pangalinan J."/>
            <person name="Salamov A.A."/>
            <person name="Simmons B.A."/>
            <person name="Magnuson J.K."/>
            <person name="Chen J."/>
            <person name="Drula E."/>
            <person name="Henrissat B."/>
            <person name="Wiebenga A."/>
            <person name="Lubbers R.J."/>
            <person name="Gomes A.C."/>
            <person name="Makela M.R."/>
            <person name="Stajich J."/>
            <person name="Grigoriev I.V."/>
            <person name="Mortensen U.H."/>
            <person name="De Vries R.P."/>
            <person name="Baker S.E."/>
            <person name="Andersen M.R."/>
        </authorList>
    </citation>
    <scope>NUCLEOTIDE SEQUENCE [LARGE SCALE GENOMIC DNA]</scope>
    <source>
        <strain evidence="2 3">CBS 588.65</strain>
    </source>
</reference>
<gene>
    <name evidence="2" type="ORF">BJX63DRAFT_413909</name>
</gene>
<sequence>MAAPKIILYTNHLCPWAHRAHIALKELNLDYEEVIIDIDRPRDPWYLEINPRGLVPTISYNGTIIPESAIVTQLLADAHPSHLVPPSNTPEGAIQRAHISFFVDTFFSKVQPHSVASHRATTDAERSAATAALVEAIEKNNVEGLLYPEGSGPGPFFRGAEKLTLAEALTGSFLLRLLSLHKPEYGLLAPELPELLEKRTPKFLKWAQAVVAQESVNFIWDEKTIGARTAKRYKGAAKV</sequence>
<dbReference type="SFLD" id="SFLDS00019">
    <property type="entry name" value="Glutathione_Transferase_(cytos"/>
    <property type="match status" value="1"/>
</dbReference>
<evidence type="ECO:0000259" key="1">
    <source>
        <dbReference type="PROSITE" id="PS50404"/>
    </source>
</evidence>
<dbReference type="SUPFAM" id="SSF52833">
    <property type="entry name" value="Thioredoxin-like"/>
    <property type="match status" value="1"/>
</dbReference>
<protein>
    <submittedName>
        <fullName evidence="2">Thioredoxin-like protein</fullName>
    </submittedName>
</protein>
<dbReference type="PROSITE" id="PS51354">
    <property type="entry name" value="GLUTAREDOXIN_2"/>
    <property type="match status" value="1"/>
</dbReference>
<name>A0ABR4GUM8_9EURO</name>
<dbReference type="Proteomes" id="UP001610334">
    <property type="component" value="Unassembled WGS sequence"/>
</dbReference>
<dbReference type="PROSITE" id="PS50404">
    <property type="entry name" value="GST_NTER"/>
    <property type="match status" value="1"/>
</dbReference>
<dbReference type="EMBL" id="JBFXLT010000164">
    <property type="protein sequence ID" value="KAL2802768.1"/>
    <property type="molecule type" value="Genomic_DNA"/>
</dbReference>
<dbReference type="PANTHER" id="PTHR43968">
    <property type="match status" value="1"/>
</dbReference>
<keyword evidence="3" id="KW-1185">Reference proteome</keyword>
<dbReference type="Gene3D" id="1.20.1050.10">
    <property type="match status" value="1"/>
</dbReference>
<dbReference type="InterPro" id="IPR040079">
    <property type="entry name" value="Glutathione_S-Trfase"/>
</dbReference>
<feature type="domain" description="GST N-terminal" evidence="1">
    <location>
        <begin position="4"/>
        <end position="83"/>
    </location>
</feature>
<comment type="caution">
    <text evidence="2">The sequence shown here is derived from an EMBL/GenBank/DDBJ whole genome shotgun (WGS) entry which is preliminary data.</text>
</comment>
<dbReference type="SFLD" id="SFLDG00358">
    <property type="entry name" value="Main_(cytGST)"/>
    <property type="match status" value="1"/>
</dbReference>
<dbReference type="Pfam" id="PF13409">
    <property type="entry name" value="GST_N_2"/>
    <property type="match status" value="1"/>
</dbReference>
<dbReference type="PANTHER" id="PTHR43968:SF8">
    <property type="entry name" value="S-TRANSFERASE, PUTATIVE (AFU_ORTHOLOGUE AFUA_2G00590)-RELATED"/>
    <property type="match status" value="1"/>
</dbReference>
<evidence type="ECO:0000313" key="3">
    <source>
        <dbReference type="Proteomes" id="UP001610334"/>
    </source>
</evidence>
<proteinExistence type="predicted"/>
<dbReference type="InterPro" id="IPR036282">
    <property type="entry name" value="Glutathione-S-Trfase_C_sf"/>
</dbReference>
<evidence type="ECO:0000313" key="2">
    <source>
        <dbReference type="EMBL" id="KAL2802768.1"/>
    </source>
</evidence>